<dbReference type="Proteomes" id="UP000010121">
    <property type="component" value="Unassembled WGS sequence"/>
</dbReference>
<comment type="subcellular location">
    <subcellularLocation>
        <location evidence="1">Cell inner membrane</location>
    </subcellularLocation>
</comment>
<dbReference type="GO" id="GO:0009247">
    <property type="term" value="P:glycolipid biosynthetic process"/>
    <property type="evidence" value="ECO:0007669"/>
    <property type="project" value="UniProtKB-ARBA"/>
</dbReference>
<dbReference type="RefSeq" id="WP_008032400.1">
    <property type="nucleotide sequence ID" value="NZ_ACYY01000026.1"/>
</dbReference>
<dbReference type="GO" id="GO:0005886">
    <property type="term" value="C:plasma membrane"/>
    <property type="evidence" value="ECO:0007669"/>
    <property type="project" value="UniProtKB-SubCell"/>
</dbReference>
<dbReference type="AlphaFoldDB" id="C8S4K7"/>
<keyword evidence="6 7" id="KW-0012">Acyltransferase</keyword>
<keyword evidence="8" id="KW-1185">Reference proteome</keyword>
<gene>
    <name evidence="7" type="ORF">Rsw2DRAFT_2985</name>
</gene>
<dbReference type="CDD" id="cd07984">
    <property type="entry name" value="LPLAT_LABLAT-like"/>
    <property type="match status" value="1"/>
</dbReference>
<accession>C8S4K7</accession>
<evidence type="ECO:0000313" key="7">
    <source>
        <dbReference type="EMBL" id="EEW24090.1"/>
    </source>
</evidence>
<dbReference type="PANTHER" id="PTHR30606">
    <property type="entry name" value="LIPID A BIOSYNTHESIS LAUROYL ACYLTRANSFERASE"/>
    <property type="match status" value="1"/>
</dbReference>
<evidence type="ECO:0000256" key="5">
    <source>
        <dbReference type="ARBA" id="ARBA00023136"/>
    </source>
</evidence>
<evidence type="ECO:0000256" key="3">
    <source>
        <dbReference type="ARBA" id="ARBA00022519"/>
    </source>
</evidence>
<evidence type="ECO:0000256" key="6">
    <source>
        <dbReference type="ARBA" id="ARBA00023315"/>
    </source>
</evidence>
<keyword evidence="5" id="KW-0472">Membrane</keyword>
<dbReference type="EMBL" id="ACYY01000026">
    <property type="protein sequence ID" value="EEW24090.1"/>
    <property type="molecule type" value="Genomic_DNA"/>
</dbReference>
<organism evidence="7 8">
    <name type="scientific">Rhodobacter ferrooxidans</name>
    <dbReference type="NCBI Taxonomy" id="371731"/>
    <lineage>
        <taxon>Bacteria</taxon>
        <taxon>Pseudomonadati</taxon>
        <taxon>Pseudomonadota</taxon>
        <taxon>Alphaproteobacteria</taxon>
        <taxon>Rhodobacterales</taxon>
        <taxon>Rhodobacter group</taxon>
        <taxon>Rhodobacter</taxon>
    </lineage>
</organism>
<dbReference type="InterPro" id="IPR004960">
    <property type="entry name" value="LipA_acyltrans"/>
</dbReference>
<dbReference type="STRING" id="371731.Rsw2DRAFT_2985"/>
<dbReference type="Pfam" id="PF03279">
    <property type="entry name" value="Lip_A_acyltrans"/>
    <property type="match status" value="1"/>
</dbReference>
<protein>
    <submittedName>
        <fullName evidence="7">Lipid A biosynthesis acyltransferase</fullName>
    </submittedName>
</protein>
<dbReference type="PANTHER" id="PTHR30606:SF10">
    <property type="entry name" value="PHOSPHATIDYLINOSITOL MANNOSIDE ACYLTRANSFERASE"/>
    <property type="match status" value="1"/>
</dbReference>
<name>C8S4K7_9RHOB</name>
<proteinExistence type="predicted"/>
<dbReference type="GO" id="GO:0016746">
    <property type="term" value="F:acyltransferase activity"/>
    <property type="evidence" value="ECO:0007669"/>
    <property type="project" value="UniProtKB-KW"/>
</dbReference>
<evidence type="ECO:0000256" key="4">
    <source>
        <dbReference type="ARBA" id="ARBA00022679"/>
    </source>
</evidence>
<sequence length="293" mass="33136">MQHSSPFRLDLWLQDRALRGLIRLLLWLPYRVRVPLCGWMMAQLIAPLAGYRRRVRKNLARVMPDLPPDEVRRLCRAVPDNVGRTIIELYSGAEFVAVARKTPPRGPGLAALDAAHRANRPVILVTGHFGNYDASRAALLGRGFRVGGLYRPMKNHWFNDHYVAAISRIGTPLFARGKRGLAGMVRFLRGGGMLGMVIDQHMRRGTRLRFFGHDALTALSAAELALKYDALLVPTYAIRQPDGLSFDIVVEAPIPQDTPEAMTQALNDSLEVLVRDHMDQWFWIHRRWKAPPL</sequence>
<dbReference type="OrthoDB" id="9801955at2"/>
<keyword evidence="3" id="KW-0997">Cell inner membrane</keyword>
<reference evidence="7 8" key="1">
    <citation type="submission" date="2009-08" db="EMBL/GenBank/DDBJ databases">
        <title>The draft genome of Rhodobacter sp. SW2.</title>
        <authorList>
            <consortium name="US DOE Joint Genome Institute (JGI-PGF)"/>
            <person name="Lucas S."/>
            <person name="Copeland A."/>
            <person name="Lapidus A."/>
            <person name="Glavina del Rio T."/>
            <person name="Tice H."/>
            <person name="Bruce D."/>
            <person name="Goodwin L."/>
            <person name="Pitluck S."/>
            <person name="Larimer F."/>
            <person name="Land M.L."/>
            <person name="Hauser L."/>
            <person name="Emerson D."/>
        </authorList>
    </citation>
    <scope>NUCLEOTIDE SEQUENCE [LARGE SCALE GENOMIC DNA]</scope>
    <source>
        <strain evidence="7 8">SW2</strain>
    </source>
</reference>
<evidence type="ECO:0000256" key="1">
    <source>
        <dbReference type="ARBA" id="ARBA00004533"/>
    </source>
</evidence>
<comment type="caution">
    <text evidence="7">The sequence shown here is derived from an EMBL/GenBank/DDBJ whole genome shotgun (WGS) entry which is preliminary data.</text>
</comment>
<keyword evidence="2" id="KW-1003">Cell membrane</keyword>
<dbReference type="eggNOG" id="COG1560">
    <property type="taxonomic scope" value="Bacteria"/>
</dbReference>
<keyword evidence="4 7" id="KW-0808">Transferase</keyword>
<evidence type="ECO:0000256" key="2">
    <source>
        <dbReference type="ARBA" id="ARBA00022475"/>
    </source>
</evidence>
<evidence type="ECO:0000313" key="8">
    <source>
        <dbReference type="Proteomes" id="UP000010121"/>
    </source>
</evidence>
<dbReference type="PIRSF" id="PIRSF026649">
    <property type="entry name" value="MsbB"/>
    <property type="match status" value="1"/>
</dbReference>